<dbReference type="Pfam" id="PF01648">
    <property type="entry name" value="ACPS"/>
    <property type="match status" value="1"/>
</dbReference>
<evidence type="ECO:0000259" key="2">
    <source>
        <dbReference type="Pfam" id="PF01648"/>
    </source>
</evidence>
<feature type="domain" description="4'-phosphopantetheinyl transferase" evidence="2">
    <location>
        <begin position="113"/>
        <end position="213"/>
    </location>
</feature>
<evidence type="ECO:0000313" key="5">
    <source>
        <dbReference type="Proteomes" id="UP000326570"/>
    </source>
</evidence>
<keyword evidence="5" id="KW-1185">Reference proteome</keyword>
<organism evidence="4 5">
    <name type="scientific">Adhaeribacter soli</name>
    <dbReference type="NCBI Taxonomy" id="2607655"/>
    <lineage>
        <taxon>Bacteria</taxon>
        <taxon>Pseudomonadati</taxon>
        <taxon>Bacteroidota</taxon>
        <taxon>Cytophagia</taxon>
        <taxon>Cytophagales</taxon>
        <taxon>Hymenobacteraceae</taxon>
        <taxon>Adhaeribacter</taxon>
    </lineage>
</organism>
<dbReference type="InterPro" id="IPR037143">
    <property type="entry name" value="4-PPantetheinyl_Trfase_dom_sf"/>
</dbReference>
<dbReference type="Pfam" id="PF17837">
    <property type="entry name" value="4PPT_N"/>
    <property type="match status" value="1"/>
</dbReference>
<keyword evidence="1 4" id="KW-0808">Transferase</keyword>
<evidence type="ECO:0000259" key="3">
    <source>
        <dbReference type="Pfam" id="PF17837"/>
    </source>
</evidence>
<dbReference type="InterPro" id="IPR008278">
    <property type="entry name" value="4-PPantetheinyl_Trfase_dom"/>
</dbReference>
<gene>
    <name evidence="4" type="ORF">F0P94_05160</name>
</gene>
<dbReference type="SUPFAM" id="SSF56214">
    <property type="entry name" value="4'-phosphopantetheinyl transferase"/>
    <property type="match status" value="2"/>
</dbReference>
<dbReference type="AlphaFoldDB" id="A0A5N1J2J9"/>
<name>A0A5N1J2J9_9BACT</name>
<evidence type="ECO:0000313" key="4">
    <source>
        <dbReference type="EMBL" id="KAA9340819.1"/>
    </source>
</evidence>
<dbReference type="EMBL" id="VTWT01000002">
    <property type="protein sequence ID" value="KAA9340819.1"/>
    <property type="molecule type" value="Genomic_DNA"/>
</dbReference>
<accession>A0A5N1J2J9</accession>
<comment type="caution">
    <text evidence="4">The sequence shown here is derived from an EMBL/GenBank/DDBJ whole genome shotgun (WGS) entry which is preliminary data.</text>
</comment>
<sequence>MLPAMPITDIREINEDTFLGFWSITETTQELTDLLKKVRPEQEIRSFKNENRQREWLASRILAYLLLQDFTSENFLLQSDENGKPVFPETDFQISISQSGGEVAVIVSSCYEVGIDIEIIREKIMQLAYKFLSEKEQAFANADVARTCLYWSAKETLYKLYSRKKLLFKENLGLGPINELESGVLDGSITLQDFNKNYAVHYEKNNNFILTYCLA</sequence>
<dbReference type="Gene3D" id="3.90.470.20">
    <property type="entry name" value="4'-phosphopantetheinyl transferase domain"/>
    <property type="match status" value="1"/>
</dbReference>
<feature type="domain" description="4'-phosphopantetheinyl transferase N-terminal" evidence="3">
    <location>
        <begin position="50"/>
        <end position="107"/>
    </location>
</feature>
<dbReference type="InterPro" id="IPR041354">
    <property type="entry name" value="4PPT_N"/>
</dbReference>
<protein>
    <submittedName>
        <fullName evidence="4">4'-phosphopantetheinyl transferase superfamily protein</fullName>
    </submittedName>
</protein>
<proteinExistence type="predicted"/>
<evidence type="ECO:0000256" key="1">
    <source>
        <dbReference type="ARBA" id="ARBA00022679"/>
    </source>
</evidence>
<dbReference type="GO" id="GO:0008897">
    <property type="term" value="F:holo-[acyl-carrier-protein] synthase activity"/>
    <property type="evidence" value="ECO:0007669"/>
    <property type="project" value="InterPro"/>
</dbReference>
<reference evidence="4 5" key="1">
    <citation type="submission" date="2019-09" db="EMBL/GenBank/DDBJ databases">
        <title>Genome sequence of Adhaeribacter sp. M2.</title>
        <authorList>
            <person name="Srinivasan S."/>
        </authorList>
    </citation>
    <scope>NUCLEOTIDE SEQUENCE [LARGE SCALE GENOMIC DNA]</scope>
    <source>
        <strain evidence="4 5">M2</strain>
    </source>
</reference>
<dbReference type="GO" id="GO:0000287">
    <property type="term" value="F:magnesium ion binding"/>
    <property type="evidence" value="ECO:0007669"/>
    <property type="project" value="InterPro"/>
</dbReference>
<dbReference type="Proteomes" id="UP000326570">
    <property type="component" value="Unassembled WGS sequence"/>
</dbReference>